<dbReference type="Gene3D" id="3.40.50.300">
    <property type="entry name" value="P-loop containing nucleotide triphosphate hydrolases"/>
    <property type="match status" value="1"/>
</dbReference>
<evidence type="ECO:0000256" key="1">
    <source>
        <dbReference type="ARBA" id="ARBA00012552"/>
    </source>
</evidence>
<evidence type="ECO:0000256" key="3">
    <source>
        <dbReference type="ARBA" id="ARBA00022801"/>
    </source>
</evidence>
<accession>A0ABM1C2H0</accession>
<evidence type="ECO:0000313" key="9">
    <source>
        <dbReference type="Proteomes" id="UP000694941"/>
    </source>
</evidence>
<keyword evidence="3" id="KW-0378">Hydrolase</keyword>
<evidence type="ECO:0000259" key="8">
    <source>
        <dbReference type="PROSITE" id="PS51195"/>
    </source>
</evidence>
<evidence type="ECO:0000256" key="6">
    <source>
        <dbReference type="PROSITE-ProRule" id="PRU00552"/>
    </source>
</evidence>
<dbReference type="EC" id="3.6.4.13" evidence="1"/>
<feature type="region of interest" description="Disordered" evidence="7">
    <location>
        <begin position="1"/>
        <end position="42"/>
    </location>
</feature>
<evidence type="ECO:0000256" key="7">
    <source>
        <dbReference type="SAM" id="MobiDB-lite"/>
    </source>
</evidence>
<dbReference type="RefSeq" id="XP_013793052.1">
    <property type="nucleotide sequence ID" value="XM_013937598.2"/>
</dbReference>
<dbReference type="InterPro" id="IPR027417">
    <property type="entry name" value="P-loop_NTPase"/>
</dbReference>
<feature type="compositionally biased region" description="Polar residues" evidence="7">
    <location>
        <begin position="1"/>
        <end position="13"/>
    </location>
</feature>
<sequence length="124" mass="13932">MATTMNRGVSNVKQKFEGPAQNNSRTRLNKNQSIKLYRKKQKRREIQNSEIQKLVSKYEKIDSTAVRNFTDFPLSQRTKLGLKDGGYFEPTEIQKESVGLALRGLDILGAAKTGSGKTLAFLIP</sequence>
<feature type="non-terminal residue" evidence="10">
    <location>
        <position position="124"/>
    </location>
</feature>
<gene>
    <name evidence="10" type="primary">LOC106476985</name>
</gene>
<dbReference type="PANTHER" id="PTHR47959">
    <property type="entry name" value="ATP-DEPENDENT RNA HELICASE RHLE-RELATED"/>
    <property type="match status" value="1"/>
</dbReference>
<dbReference type="Pfam" id="PF00270">
    <property type="entry name" value="DEAD"/>
    <property type="match status" value="1"/>
</dbReference>
<keyword evidence="2" id="KW-0547">Nucleotide-binding</keyword>
<keyword evidence="9" id="KW-1185">Reference proteome</keyword>
<dbReference type="GeneID" id="106476985"/>
<proteinExistence type="predicted"/>
<evidence type="ECO:0000313" key="10">
    <source>
        <dbReference type="RefSeq" id="XP_013793052.1"/>
    </source>
</evidence>
<dbReference type="InterPro" id="IPR014014">
    <property type="entry name" value="RNA_helicase_DEAD_Q_motif"/>
</dbReference>
<protein>
    <recommendedName>
        <fullName evidence="1">RNA helicase</fullName>
        <ecNumber evidence="1">3.6.4.13</ecNumber>
    </recommendedName>
</protein>
<dbReference type="InterPro" id="IPR011545">
    <property type="entry name" value="DEAD/DEAH_box_helicase_dom"/>
</dbReference>
<dbReference type="Proteomes" id="UP000694941">
    <property type="component" value="Unplaced"/>
</dbReference>
<feature type="compositionally biased region" description="Polar residues" evidence="7">
    <location>
        <begin position="20"/>
        <end position="34"/>
    </location>
</feature>
<evidence type="ECO:0000256" key="4">
    <source>
        <dbReference type="ARBA" id="ARBA00022806"/>
    </source>
</evidence>
<dbReference type="InterPro" id="IPR050079">
    <property type="entry name" value="DEAD_box_RNA_helicase"/>
</dbReference>
<keyword evidence="4 10" id="KW-0347">Helicase</keyword>
<dbReference type="SUPFAM" id="SSF52540">
    <property type="entry name" value="P-loop containing nucleoside triphosphate hydrolases"/>
    <property type="match status" value="1"/>
</dbReference>
<evidence type="ECO:0000256" key="2">
    <source>
        <dbReference type="ARBA" id="ARBA00022741"/>
    </source>
</evidence>
<evidence type="ECO:0000256" key="5">
    <source>
        <dbReference type="ARBA" id="ARBA00022840"/>
    </source>
</evidence>
<feature type="domain" description="DEAD-box RNA helicase Q" evidence="8">
    <location>
        <begin position="67"/>
        <end position="95"/>
    </location>
</feature>
<dbReference type="PROSITE" id="PS51195">
    <property type="entry name" value="Q_MOTIF"/>
    <property type="match status" value="1"/>
</dbReference>
<organism evidence="9 10">
    <name type="scientific">Limulus polyphemus</name>
    <name type="common">Atlantic horseshoe crab</name>
    <dbReference type="NCBI Taxonomy" id="6850"/>
    <lineage>
        <taxon>Eukaryota</taxon>
        <taxon>Metazoa</taxon>
        <taxon>Ecdysozoa</taxon>
        <taxon>Arthropoda</taxon>
        <taxon>Chelicerata</taxon>
        <taxon>Merostomata</taxon>
        <taxon>Xiphosura</taxon>
        <taxon>Limulidae</taxon>
        <taxon>Limulus</taxon>
    </lineage>
</organism>
<feature type="short sequence motif" description="Q motif" evidence="6">
    <location>
        <begin position="67"/>
        <end position="95"/>
    </location>
</feature>
<name>A0ABM1C2H0_LIMPO</name>
<dbReference type="PANTHER" id="PTHR47959:SF17">
    <property type="entry name" value="ATP-DEPENDENT RNA HELICASE DEAD BOX FAMILY"/>
    <property type="match status" value="1"/>
</dbReference>
<keyword evidence="5" id="KW-0067">ATP-binding</keyword>
<reference evidence="10" key="1">
    <citation type="submission" date="2025-08" db="UniProtKB">
        <authorList>
            <consortium name="RefSeq"/>
        </authorList>
    </citation>
    <scope>IDENTIFICATION</scope>
    <source>
        <tissue evidence="10">Muscle</tissue>
    </source>
</reference>
<dbReference type="GO" id="GO:0004386">
    <property type="term" value="F:helicase activity"/>
    <property type="evidence" value="ECO:0007669"/>
    <property type="project" value="UniProtKB-KW"/>
</dbReference>